<dbReference type="Proteomes" id="UP000672032">
    <property type="component" value="Chromosome 7"/>
</dbReference>
<protein>
    <recommendedName>
        <fullName evidence="5">Ent-kaurene synthase</fullName>
    </recommendedName>
</protein>
<dbReference type="InterPro" id="IPR050148">
    <property type="entry name" value="Terpene_synthase-like"/>
</dbReference>
<accession>A0A8A3PMH6</accession>
<reference evidence="3" key="1">
    <citation type="submission" date="2020-10" db="EMBL/GenBank/DDBJ databases">
        <title>Genome Sequence of Monilinia vaccinii-corymbosi Sheds Light on Mummy Berry Disease Infection of Blueberry and Mating Type.</title>
        <authorList>
            <person name="Yow A.G."/>
            <person name="Zhang Y."/>
            <person name="Bansal K."/>
            <person name="Eacker S.M."/>
            <person name="Sullivan S."/>
            <person name="Liachko I."/>
            <person name="Cubeta M.A."/>
            <person name="Rollins J.A."/>
            <person name="Ashrafi H."/>
        </authorList>
    </citation>
    <scope>NUCLEOTIDE SEQUENCE</scope>
    <source>
        <strain evidence="3">RL-1</strain>
    </source>
</reference>
<proteinExistence type="inferred from homology"/>
<comment type="similarity">
    <text evidence="1">Belongs to the terpene synthase family.</text>
</comment>
<dbReference type="InterPro" id="IPR008930">
    <property type="entry name" value="Terpenoid_cyclase/PrenylTrfase"/>
</dbReference>
<dbReference type="OrthoDB" id="2343925at2759"/>
<gene>
    <name evidence="3" type="ORF">DSL72_006216</name>
</gene>
<evidence type="ECO:0000313" key="3">
    <source>
        <dbReference type="EMBL" id="QSZ36340.1"/>
    </source>
</evidence>
<dbReference type="GO" id="GO:0016102">
    <property type="term" value="P:diterpenoid biosynthetic process"/>
    <property type="evidence" value="ECO:0007669"/>
    <property type="project" value="TreeGrafter"/>
</dbReference>
<evidence type="ECO:0000256" key="2">
    <source>
        <dbReference type="SAM" id="Coils"/>
    </source>
</evidence>
<evidence type="ECO:0008006" key="5">
    <source>
        <dbReference type="Google" id="ProtNLM"/>
    </source>
</evidence>
<keyword evidence="2" id="KW-0175">Coiled coil</keyword>
<dbReference type="Gene3D" id="1.50.10.20">
    <property type="match status" value="1"/>
</dbReference>
<dbReference type="EMBL" id="CP063411">
    <property type="protein sequence ID" value="QSZ36340.1"/>
    <property type="molecule type" value="Genomic_DNA"/>
</dbReference>
<evidence type="ECO:0000313" key="4">
    <source>
        <dbReference type="Proteomes" id="UP000672032"/>
    </source>
</evidence>
<evidence type="ECO:0000256" key="1">
    <source>
        <dbReference type="ARBA" id="ARBA00006333"/>
    </source>
</evidence>
<keyword evidence="4" id="KW-1185">Reference proteome</keyword>
<dbReference type="GO" id="GO:0010333">
    <property type="term" value="F:terpene synthase activity"/>
    <property type="evidence" value="ECO:0007669"/>
    <property type="project" value="InterPro"/>
</dbReference>
<dbReference type="SUPFAM" id="SSF48239">
    <property type="entry name" value="Terpenoid cyclases/Protein prenyltransferases"/>
    <property type="match status" value="1"/>
</dbReference>
<dbReference type="Gene3D" id="1.50.10.160">
    <property type="match status" value="1"/>
</dbReference>
<name>A0A8A3PMH6_9HELO</name>
<organism evidence="3 4">
    <name type="scientific">Monilinia vaccinii-corymbosi</name>
    <dbReference type="NCBI Taxonomy" id="61207"/>
    <lineage>
        <taxon>Eukaryota</taxon>
        <taxon>Fungi</taxon>
        <taxon>Dikarya</taxon>
        <taxon>Ascomycota</taxon>
        <taxon>Pezizomycotina</taxon>
        <taxon>Leotiomycetes</taxon>
        <taxon>Helotiales</taxon>
        <taxon>Sclerotiniaceae</taxon>
        <taxon>Monilinia</taxon>
    </lineage>
</organism>
<dbReference type="PANTHER" id="PTHR31739:SF25">
    <property type="entry name" value="(E,E)-GERANYLLINALOOL SYNTHASE"/>
    <property type="match status" value="1"/>
</dbReference>
<feature type="coiled-coil region" evidence="2">
    <location>
        <begin position="859"/>
        <end position="886"/>
    </location>
</feature>
<dbReference type="GO" id="GO:0000287">
    <property type="term" value="F:magnesium ion binding"/>
    <property type="evidence" value="ECO:0007669"/>
    <property type="project" value="TreeGrafter"/>
</dbReference>
<sequence>MTIHKEATGLIAALADACAGGKLIGSMSTSIYDTAWASMVSKSENGKRRWLFPTSFEVLLNSQNQDGGWESLASETHTILTSLAGLLALCRHHNASDYTDSNNPPDLLSRISKAVVFIDNALHSWNLAKAEMVGFEYITSSLIKSLKMFGIILYEPPLLVQLRLQKLRKFDLTVLYGSEQLAILHSLEAFDGEIDFDKVSHHMDNGSFLGSPAATAAYLMNASEWSNEAEQYLQTVFSQGVGQGSGKFPCAFPSGNFELSWALSTFLSTGMSVQDLGADKVSVIVDTLEQELDKGDGCIGFATGLLHDADDTAKSILCLSYAHRHRSPAALIKKFDTGNCFKTYAIERNPSLSANCNVLQALLHLPDVDNYQTQVSNIIRFTYNAWNTGSLKDKWNRAEEYTTMLLAQALSKFISIRKQGRLQNMAECTALKAVPLILMQILRQLLRRQSLDGSWGQASSEATAYAVLAIGAIFNSQEFIPLSPMIRDALQRAHRFLIGPSAKSWEAEPLWIGKVCFSSPVILSAYCISAVFQAETILKNSLPAIVNGNGPTKLDKMTTFFSRLPLFSEQERVDTLFSLVEAAQYRPRLEQVRLSVFDQTSIGNEQYMDSIAYTWVGCNNLSSHPQPIDIIWDMMYASLLISQIDEYMETSANGASQLSLADILKCIRLACMDHSFSKNGDTSIEKGDVLRETRNRLTRFASHFLLHPSVQRSPSHVQARLRSSMETYLLAHATHMVENQILSNSNPHEPFATTQTYYDWVHGYAAENTSCPFGFLFFSCLVAESGKELFQNVKAKYFSEAMISHLATLCRQYNDYGSIQRDEDESNINSVNFPEFHSSSSGCANSPPKLEADSKARLMEIAEFEREGLNRSLASLEKEVDVITMEKVKLFVRVTDLYGQIYVAKDIANRVR</sequence>
<dbReference type="AlphaFoldDB" id="A0A8A3PMH6"/>
<dbReference type="PANTHER" id="PTHR31739">
    <property type="entry name" value="ENT-COPALYL DIPHOSPHATE SYNTHASE, CHLOROPLASTIC"/>
    <property type="match status" value="1"/>
</dbReference>